<comment type="similarity">
    <text evidence="4">Belongs to the diacylglycerol acyltransferase family.</text>
</comment>
<organism evidence="20 21">
    <name type="scientific">Leishmania donovani</name>
    <dbReference type="NCBI Taxonomy" id="5661"/>
    <lineage>
        <taxon>Eukaryota</taxon>
        <taxon>Discoba</taxon>
        <taxon>Euglenozoa</taxon>
        <taxon>Kinetoplastea</taxon>
        <taxon>Metakinetoplastina</taxon>
        <taxon>Trypanosomatida</taxon>
        <taxon>Trypanosomatidae</taxon>
        <taxon>Leishmaniinae</taxon>
        <taxon>Leishmania</taxon>
    </lineage>
</organism>
<accession>A0A504X1A9</accession>
<keyword evidence="12" id="KW-0689">Ribosomal protein</keyword>
<proteinExistence type="inferred from homology"/>
<feature type="compositionally biased region" description="Polar residues" evidence="18">
    <location>
        <begin position="437"/>
        <end position="450"/>
    </location>
</feature>
<evidence type="ECO:0000256" key="4">
    <source>
        <dbReference type="ARBA" id="ARBA00005420"/>
    </source>
</evidence>
<dbReference type="GO" id="GO:0019432">
    <property type="term" value="P:triglyceride biosynthetic process"/>
    <property type="evidence" value="ECO:0007669"/>
    <property type="project" value="TreeGrafter"/>
</dbReference>
<dbReference type="InterPro" id="IPR014722">
    <property type="entry name" value="Rib_uL2_dom2"/>
</dbReference>
<dbReference type="GO" id="GO:0005789">
    <property type="term" value="C:endoplasmic reticulum membrane"/>
    <property type="evidence" value="ECO:0007669"/>
    <property type="project" value="UniProtKB-SubCell"/>
</dbReference>
<keyword evidence="8 20" id="KW-0808">Transferase</keyword>
<evidence type="ECO:0000256" key="12">
    <source>
        <dbReference type="ARBA" id="ARBA00022980"/>
    </source>
</evidence>
<dbReference type="EC" id="2.3.1.20" evidence="6"/>
<dbReference type="InterPro" id="IPR007130">
    <property type="entry name" value="DAGAT"/>
</dbReference>
<keyword evidence="13 19" id="KW-1133">Transmembrane helix</keyword>
<dbReference type="GO" id="GO:0003735">
    <property type="term" value="F:structural constituent of ribosome"/>
    <property type="evidence" value="ECO:0007669"/>
    <property type="project" value="InterPro"/>
</dbReference>
<dbReference type="GO" id="GO:0005840">
    <property type="term" value="C:ribosome"/>
    <property type="evidence" value="ECO:0007669"/>
    <property type="project" value="UniProtKB-KW"/>
</dbReference>
<dbReference type="GO" id="GO:0006412">
    <property type="term" value="P:translation"/>
    <property type="evidence" value="ECO:0007669"/>
    <property type="project" value="InterPro"/>
</dbReference>
<evidence type="ECO:0000256" key="17">
    <source>
        <dbReference type="ARBA" id="ARBA00023315"/>
    </source>
</evidence>
<evidence type="ECO:0000256" key="5">
    <source>
        <dbReference type="ARBA" id="ARBA00010618"/>
    </source>
</evidence>
<dbReference type="AlphaFoldDB" id="A0A504X1A9"/>
<dbReference type="InterPro" id="IPR041988">
    <property type="entry name" value="Ribosomal_uL24_KOW"/>
</dbReference>
<dbReference type="Pfam" id="PF03982">
    <property type="entry name" value="DAGAT"/>
    <property type="match status" value="1"/>
</dbReference>
<dbReference type="PANTHER" id="PTHR12317">
    <property type="entry name" value="DIACYLGLYCEROL O-ACYLTRANSFERASE"/>
    <property type="match status" value="1"/>
</dbReference>
<evidence type="ECO:0000256" key="13">
    <source>
        <dbReference type="ARBA" id="ARBA00022989"/>
    </source>
</evidence>
<sequence>MYARYRTRSRFYKRPEKMLKAYNVSPNLLRLPKVKPGLLKGIYTDDKIDLRDRERLELVESIRHPKERDFYQDHTYHNQWIARDLESHQKIQIAGRYPYFSPDYEIKPWIWYPGDTVEVVSGEGAGQRGAIIAVVKYKNEILVQNVNVQDVVIPASETRPEQVVQREHPISVLRVRHVDPSTNQLCHLEIVKVRNKETGELEERRISLESGALLPIPAPEETVEAGDPLKDTAIQDADEDTYDREKEMPLLVVRRLQAMENYFVDSLRKSYEYHRALQVRNAQDMQTFQKDVLVRATEKLAAAAAVAGHGGMAEAVSQATSAAMESSQAGDAEKDAVKSTITVETVVAEVLKSEQRFHSDAAAPGMPGWWQNMINSYQLMADATAEVDQPMADDGAMEGNVSAGGDEDLDERSLIAQLTSTISSSFQFLANEASARSCGTQRTGGHSTNGRVGEAGHHVDKPPLTHARPPASREEVEEGLDKILYAIDHLQQLQQRGRYIASTEVKNLRRAFLFAVGEEQRYRDAVAAHESASGCSSALTMPSLPAQCTPFKETISMAGPTDTAAASWSVPRTPSADGPSGKAAEDAVEISRPTEGKREYSPKAAAADRLLAALEHYVDENPSSTSFGAHGAHFSWRSVIHTPGQRRLQSLIVSIFTFFTGIPICMAITGLLLLSRYTAPFMVMYLIWIFTFGRPRHPLCKHQTFTRCFVWRYYCDYFPIRLVIPRPVRRRFDKERNYFFVYHPHGIHSFGAIVNFGLDQNDASKTLHGITIHLQTLKVNLYVPLWRQLAIWAGCGDASASCIRKTLRSGPGQSIMLVVGGAEESLMAKPNRNDLLLFKRKGFIKIALQEGTPLVPVYGFGENNVYSVPELADEPWIRYLMVLWKQYVGFAIPLVRGRGFFNFNYGLLPHRRPIVVVVGEPLEVPHIPNPTKEDLEVWQGKYIECLRKLYNEHRGIYDLESTGLRIMQ</sequence>
<dbReference type="PANTHER" id="PTHR12317:SF0">
    <property type="entry name" value="ACYLTRANSFERASE"/>
    <property type="match status" value="1"/>
</dbReference>
<protein>
    <recommendedName>
        <fullName evidence="6">diacylglycerol O-acyltransferase</fullName>
        <ecNumber evidence="6">2.3.1.20</ecNumber>
    </recommendedName>
</protein>
<dbReference type="InterPro" id="IPR005825">
    <property type="entry name" value="Ribosomal_uL24_CS"/>
</dbReference>
<dbReference type="SUPFAM" id="SSF50104">
    <property type="entry name" value="Translation proteins SH3-like domain"/>
    <property type="match status" value="1"/>
</dbReference>
<dbReference type="GO" id="GO:0006071">
    <property type="term" value="P:glycerol metabolic process"/>
    <property type="evidence" value="ECO:0007669"/>
    <property type="project" value="UniProtKB-KW"/>
</dbReference>
<dbReference type="InterPro" id="IPR008991">
    <property type="entry name" value="Translation_prot_SH3-like_sf"/>
</dbReference>
<evidence type="ECO:0000256" key="16">
    <source>
        <dbReference type="ARBA" id="ARBA00023274"/>
    </source>
</evidence>
<comment type="caution">
    <text evidence="20">The sequence shown here is derived from an EMBL/GenBank/DDBJ whole genome shotgun (WGS) entry which is preliminary data.</text>
</comment>
<evidence type="ECO:0000256" key="10">
    <source>
        <dbReference type="ARBA" id="ARBA00022798"/>
    </source>
</evidence>
<keyword evidence="7" id="KW-0444">Lipid biosynthesis</keyword>
<dbReference type="VEuPathDB" id="TriTrypDB:LdBPK_251690.1"/>
<evidence type="ECO:0000313" key="21">
    <source>
        <dbReference type="Proteomes" id="UP000318447"/>
    </source>
</evidence>
<keyword evidence="9 19" id="KW-0812">Transmembrane</keyword>
<dbReference type="FunFam" id="2.30.30.30:FF:000071">
    <property type="entry name" value="Ribosomal protein L24/L26-like protein"/>
    <property type="match status" value="1"/>
</dbReference>
<evidence type="ECO:0000256" key="15">
    <source>
        <dbReference type="ARBA" id="ARBA00023136"/>
    </source>
</evidence>
<keyword evidence="14" id="KW-0443">Lipid metabolism</keyword>
<evidence type="ECO:0000256" key="19">
    <source>
        <dbReference type="SAM" id="Phobius"/>
    </source>
</evidence>
<feature type="transmembrane region" description="Helical" evidence="19">
    <location>
        <begin position="651"/>
        <end position="671"/>
    </location>
</feature>
<dbReference type="VEuPathDB" id="TriTrypDB:LdCL_250022600"/>
<dbReference type="VEuPathDB" id="TriTrypDB:LDHU3_25.2130"/>
<comment type="pathway">
    <text evidence="3">Lipid metabolism.</text>
</comment>
<evidence type="ECO:0000256" key="18">
    <source>
        <dbReference type="SAM" id="MobiDB-lite"/>
    </source>
</evidence>
<evidence type="ECO:0000256" key="1">
    <source>
        <dbReference type="ARBA" id="ARBA00004477"/>
    </source>
</evidence>
<keyword evidence="15 19" id="KW-0472">Membrane</keyword>
<evidence type="ECO:0000256" key="14">
    <source>
        <dbReference type="ARBA" id="ARBA00023098"/>
    </source>
</evidence>
<keyword evidence="16" id="KW-0687">Ribonucleoprotein</keyword>
<keyword evidence="11" id="KW-0256">Endoplasmic reticulum</keyword>
<evidence type="ECO:0000313" key="20">
    <source>
        <dbReference type="EMBL" id="TPP40779.1"/>
    </source>
</evidence>
<dbReference type="Proteomes" id="UP000318447">
    <property type="component" value="Unassembled WGS sequence"/>
</dbReference>
<reference evidence="21" key="1">
    <citation type="submission" date="2019-02" db="EMBL/GenBank/DDBJ databases">
        <title>FDA dAtabase for Regulatory Grade micrObial Sequences (FDA-ARGOS): Supporting development and validation of Infectious Disease Dx tests.</title>
        <authorList>
            <person name="Duncan R."/>
            <person name="Fisher C."/>
            <person name="Tallon L."/>
            <person name="Sadzewicz L."/>
            <person name="Sengamalay N."/>
            <person name="Ott S."/>
            <person name="Godinez A."/>
            <person name="Nagaraj S."/>
            <person name="Vavikolanu K."/>
            <person name="Nadendla S."/>
            <person name="Aluvathingal J."/>
            <person name="Sichtig H."/>
        </authorList>
    </citation>
    <scope>NUCLEOTIDE SEQUENCE [LARGE SCALE GENOMIC DNA]</scope>
    <source>
        <strain evidence="21">FDAARGOS_361</strain>
    </source>
</reference>
<evidence type="ECO:0000256" key="3">
    <source>
        <dbReference type="ARBA" id="ARBA00005189"/>
    </source>
</evidence>
<feature type="region of interest" description="Disordered" evidence="18">
    <location>
        <begin position="437"/>
        <end position="470"/>
    </location>
</feature>
<evidence type="ECO:0000256" key="7">
    <source>
        <dbReference type="ARBA" id="ARBA00022516"/>
    </source>
</evidence>
<comment type="similarity">
    <text evidence="5">Belongs to the universal ribosomal protein uL24 family.</text>
</comment>
<dbReference type="EMBL" id="RHLC01000018">
    <property type="protein sequence ID" value="TPP40779.1"/>
    <property type="molecule type" value="Genomic_DNA"/>
</dbReference>
<dbReference type="GO" id="GO:0003723">
    <property type="term" value="F:RNA binding"/>
    <property type="evidence" value="ECO:0007669"/>
    <property type="project" value="InterPro"/>
</dbReference>
<dbReference type="Gene3D" id="2.30.30.30">
    <property type="match status" value="1"/>
</dbReference>
<keyword evidence="17 20" id="KW-0012">Acyltransferase</keyword>
<dbReference type="CDD" id="cd06089">
    <property type="entry name" value="KOW_RPL26"/>
    <property type="match status" value="1"/>
</dbReference>
<evidence type="ECO:0000256" key="6">
    <source>
        <dbReference type="ARBA" id="ARBA00013244"/>
    </source>
</evidence>
<comment type="subcellular location">
    <subcellularLocation>
        <location evidence="1">Endoplasmic reticulum membrane</location>
        <topology evidence="1">Multi-pass membrane protein</topology>
    </subcellularLocation>
</comment>
<gene>
    <name evidence="20" type="ORF">CGC21_8885</name>
</gene>
<evidence type="ECO:0000256" key="8">
    <source>
        <dbReference type="ARBA" id="ARBA00022679"/>
    </source>
</evidence>
<keyword evidence="10" id="KW-0319">Glycerol metabolism</keyword>
<dbReference type="CDD" id="cd07987">
    <property type="entry name" value="LPLAT_MGAT-like"/>
    <property type="match status" value="1"/>
</dbReference>
<evidence type="ECO:0000256" key="9">
    <source>
        <dbReference type="ARBA" id="ARBA00022692"/>
    </source>
</evidence>
<comment type="pathway">
    <text evidence="2">Glycerolipid metabolism; triacylglycerol biosynthesis.</text>
</comment>
<evidence type="ECO:0000256" key="11">
    <source>
        <dbReference type="ARBA" id="ARBA00022824"/>
    </source>
</evidence>
<feature type="region of interest" description="Disordered" evidence="18">
    <location>
        <begin position="562"/>
        <end position="599"/>
    </location>
</feature>
<dbReference type="GO" id="GO:0004144">
    <property type="term" value="F:diacylglycerol O-acyltransferase activity"/>
    <property type="evidence" value="ECO:0007669"/>
    <property type="project" value="UniProtKB-EC"/>
</dbReference>
<evidence type="ECO:0000256" key="2">
    <source>
        <dbReference type="ARBA" id="ARBA00004771"/>
    </source>
</evidence>
<feature type="compositionally biased region" description="Basic and acidic residues" evidence="18">
    <location>
        <begin position="454"/>
        <end position="463"/>
    </location>
</feature>
<dbReference type="GO" id="GO:1990904">
    <property type="term" value="C:ribonucleoprotein complex"/>
    <property type="evidence" value="ECO:0007669"/>
    <property type="project" value="UniProtKB-KW"/>
</dbReference>
<name>A0A504X1A9_LEIDO</name>
<dbReference type="PROSITE" id="PS01108">
    <property type="entry name" value="RIBOSOMAL_L24"/>
    <property type="match status" value="1"/>
</dbReference>